<proteinExistence type="predicted"/>
<dbReference type="Gene3D" id="3.20.20.80">
    <property type="entry name" value="Glycosidases"/>
    <property type="match status" value="1"/>
</dbReference>
<reference evidence="1 2" key="1">
    <citation type="journal article" date="2016" name="Nat. Commun.">
        <title>Thousands of microbial genomes shed light on interconnected biogeochemical processes in an aquifer system.</title>
        <authorList>
            <person name="Anantharaman K."/>
            <person name="Brown C.T."/>
            <person name="Hug L.A."/>
            <person name="Sharon I."/>
            <person name="Castelle C.J."/>
            <person name="Probst A.J."/>
            <person name="Thomas B.C."/>
            <person name="Singh A."/>
            <person name="Wilkins M.J."/>
            <person name="Karaoz U."/>
            <person name="Brodie E.L."/>
            <person name="Williams K.H."/>
            <person name="Hubbard S.S."/>
            <person name="Banfield J.F."/>
        </authorList>
    </citation>
    <scope>NUCLEOTIDE SEQUENCE [LARGE SCALE GENOMIC DNA]</scope>
</reference>
<accession>A0A1F7G951</accession>
<sequence>MNNGKRKLIIIRLLLGIFIYYLIFGNSIQAHAFETSAPNNKFGIHFALPNLDDLTRARDLINSNGGDWGYVTLVIQEDDRDRNKWQEVFDRMREFHLIPIIRLATVPQADQWRRPQPEDADSWVDFLDSLHWVVKDRYIILFNEPNHGAEWGGSVDAGDYAELALTFAQKLKSKSPDFFIMLAGLDASAPSAKPKFEDEDLFLRQIFSSGSMEQWNNLLSGLASHSYPNPDFSGSPLAAGRGSVRTYQWELELLRSLGISKELPVFITETGWKRGDEEVVAENFRAAFENIWLADERVAAVTPFVFDYQGAPFLDFSWKRFQDSGFYPQFYTVQSLTKVKGRPEQIERGEINFDIPHDLVAHSNFRFTLNLKNFGQAVWDKDSGYQLTVVGSGQDHFEYFFSDIKNLKPFEQSEVDFFIKTSGAPGKNQIQIALLKDGEFYITGKAWEYEIFPLPDLRFTVGLLPKLKSRGNDFEIQIFDEQENLVFKKVGIEVEDSKGAVREVQNIILGKKYRVVILKPYYLPRQNYLTFDTGENTLKFEMLLPLDFNKNGRLDIFELLPVFQNPRLINLLFP</sequence>
<organism evidence="1 2">
    <name type="scientific">Candidatus Roizmanbacteria bacterium RIFCSPHIGHO2_01_FULL_39_12c</name>
    <dbReference type="NCBI Taxonomy" id="1802031"/>
    <lineage>
        <taxon>Bacteria</taxon>
        <taxon>Candidatus Roizmaniibacteriota</taxon>
    </lineage>
</organism>
<protein>
    <recommendedName>
        <fullName evidence="3">Glycoside hydrolase family 5 domain-containing protein</fullName>
    </recommendedName>
</protein>
<dbReference type="Proteomes" id="UP000177208">
    <property type="component" value="Unassembled WGS sequence"/>
</dbReference>
<comment type="caution">
    <text evidence="1">The sequence shown here is derived from an EMBL/GenBank/DDBJ whole genome shotgun (WGS) entry which is preliminary data.</text>
</comment>
<evidence type="ECO:0000313" key="1">
    <source>
        <dbReference type="EMBL" id="OGK15142.1"/>
    </source>
</evidence>
<dbReference type="InterPro" id="IPR018247">
    <property type="entry name" value="EF_Hand_1_Ca_BS"/>
</dbReference>
<name>A0A1F7G951_9BACT</name>
<dbReference type="PROSITE" id="PS00018">
    <property type="entry name" value="EF_HAND_1"/>
    <property type="match status" value="1"/>
</dbReference>
<evidence type="ECO:0008006" key="3">
    <source>
        <dbReference type="Google" id="ProtNLM"/>
    </source>
</evidence>
<evidence type="ECO:0000313" key="2">
    <source>
        <dbReference type="Proteomes" id="UP000177208"/>
    </source>
</evidence>
<dbReference type="EMBL" id="MFZG01000040">
    <property type="protein sequence ID" value="OGK15142.1"/>
    <property type="molecule type" value="Genomic_DNA"/>
</dbReference>
<dbReference type="SUPFAM" id="SSF51445">
    <property type="entry name" value="(Trans)glycosidases"/>
    <property type="match status" value="1"/>
</dbReference>
<dbReference type="InterPro" id="IPR017853">
    <property type="entry name" value="GH"/>
</dbReference>
<gene>
    <name evidence="1" type="ORF">A2774_05650</name>
</gene>
<dbReference type="AlphaFoldDB" id="A0A1F7G951"/>